<proteinExistence type="predicted"/>
<dbReference type="Proteomes" id="UP000178579">
    <property type="component" value="Unassembled WGS sequence"/>
</dbReference>
<accession>A0A1F5A0X0</accession>
<dbReference type="EMBL" id="MEXV01000023">
    <property type="protein sequence ID" value="OGD12210.1"/>
    <property type="molecule type" value="Genomic_DNA"/>
</dbReference>
<evidence type="ECO:0000313" key="2">
    <source>
        <dbReference type="Proteomes" id="UP000178579"/>
    </source>
</evidence>
<organism evidence="1 2">
    <name type="scientific">Candidatus Amesbacteria bacterium RIFOXYD1_FULL_47_9</name>
    <dbReference type="NCBI Taxonomy" id="1797267"/>
    <lineage>
        <taxon>Bacteria</taxon>
        <taxon>Candidatus Amesiibacteriota</taxon>
    </lineage>
</organism>
<name>A0A1F5A0X0_9BACT</name>
<comment type="caution">
    <text evidence="1">The sequence shown here is derived from an EMBL/GenBank/DDBJ whole genome shotgun (WGS) entry which is preliminary data.</text>
</comment>
<protein>
    <submittedName>
        <fullName evidence="1">Uncharacterized protein</fullName>
    </submittedName>
</protein>
<dbReference type="AlphaFoldDB" id="A0A1F5A0X0"/>
<reference evidence="1 2" key="1">
    <citation type="journal article" date="2016" name="Nat. Commun.">
        <title>Thousands of microbial genomes shed light on interconnected biogeochemical processes in an aquifer system.</title>
        <authorList>
            <person name="Anantharaman K."/>
            <person name="Brown C.T."/>
            <person name="Hug L.A."/>
            <person name="Sharon I."/>
            <person name="Castelle C.J."/>
            <person name="Probst A.J."/>
            <person name="Thomas B.C."/>
            <person name="Singh A."/>
            <person name="Wilkins M.J."/>
            <person name="Karaoz U."/>
            <person name="Brodie E.L."/>
            <person name="Williams K.H."/>
            <person name="Hubbard S.S."/>
            <person name="Banfield J.F."/>
        </authorList>
    </citation>
    <scope>NUCLEOTIDE SEQUENCE [LARGE SCALE GENOMIC DNA]</scope>
</reference>
<evidence type="ECO:0000313" key="1">
    <source>
        <dbReference type="EMBL" id="OGD12210.1"/>
    </source>
</evidence>
<sequence>MRSGARVVMNEYLSNFDRKYDIRKRHLLCRQLLGRLGMEMEEGGFRKLETEQSLIEGEWLVMERVCPKR</sequence>
<gene>
    <name evidence="1" type="ORF">A2576_04940</name>
</gene>